<dbReference type="InterPro" id="IPR050807">
    <property type="entry name" value="TransReg_Diox_bact_type"/>
</dbReference>
<accession>A0A250JLX9</accession>
<protein>
    <submittedName>
        <fullName evidence="3">Transcriptional regulator</fullName>
    </submittedName>
</protein>
<dbReference type="InterPro" id="IPR001387">
    <property type="entry name" value="Cro/C1-type_HTH"/>
</dbReference>
<dbReference type="RefSeq" id="WP_095956715.1">
    <property type="nucleotide sequence ID" value="NZ_CP022203.1"/>
</dbReference>
<dbReference type="SUPFAM" id="SSF47413">
    <property type="entry name" value="lambda repressor-like DNA-binding domains"/>
    <property type="match status" value="1"/>
</dbReference>
<dbReference type="AlphaFoldDB" id="A0A250JLX9"/>
<dbReference type="PANTHER" id="PTHR46797">
    <property type="entry name" value="HTH-TYPE TRANSCRIPTIONAL REGULATOR"/>
    <property type="match status" value="1"/>
</dbReference>
<organism evidence="3 4">
    <name type="scientific">Corallococcus macrosporus DSM 14697</name>
    <dbReference type="NCBI Taxonomy" id="1189310"/>
    <lineage>
        <taxon>Bacteria</taxon>
        <taxon>Pseudomonadati</taxon>
        <taxon>Myxococcota</taxon>
        <taxon>Myxococcia</taxon>
        <taxon>Myxococcales</taxon>
        <taxon>Cystobacterineae</taxon>
        <taxon>Myxococcaceae</taxon>
        <taxon>Corallococcus</taxon>
    </lineage>
</organism>
<proteinExistence type="predicted"/>
<dbReference type="InterPro" id="IPR010982">
    <property type="entry name" value="Lambda_DNA-bd_dom_sf"/>
</dbReference>
<reference evidence="3 4" key="1">
    <citation type="submission" date="2017-06" db="EMBL/GenBank/DDBJ databases">
        <title>Sequencing and comparative analysis of myxobacterial genomes.</title>
        <authorList>
            <person name="Rupp O."/>
            <person name="Goesmann A."/>
            <person name="Sogaard-Andersen L."/>
        </authorList>
    </citation>
    <scope>NUCLEOTIDE SEQUENCE [LARGE SCALE GENOMIC DNA]</scope>
    <source>
        <strain evidence="3 4">DSM 14697</strain>
    </source>
</reference>
<dbReference type="Pfam" id="PF01381">
    <property type="entry name" value="HTH_3"/>
    <property type="match status" value="1"/>
</dbReference>
<evidence type="ECO:0000313" key="3">
    <source>
        <dbReference type="EMBL" id="ATB44658.1"/>
    </source>
</evidence>
<evidence type="ECO:0000259" key="2">
    <source>
        <dbReference type="PROSITE" id="PS50943"/>
    </source>
</evidence>
<dbReference type="SMART" id="SM00530">
    <property type="entry name" value="HTH_XRE"/>
    <property type="match status" value="1"/>
</dbReference>
<sequence>MNEKLASTIGKAARVARERLGLTQVEVAGRMDLSPIVYNRLERGRMLPSVSTLVRLCETLEVSPEVLLGHGAPAGRARARAPVRDEEPASLHQLTGLARKLDEDQRQALLLLAKLLLR</sequence>
<gene>
    <name evidence="3" type="ORF">MYMAC_000229</name>
</gene>
<name>A0A250JLX9_9BACT</name>
<dbReference type="KEGG" id="mmas:MYMAC_000229"/>
<dbReference type="PANTHER" id="PTHR46797:SF1">
    <property type="entry name" value="METHYLPHOSPHONATE SYNTHASE"/>
    <property type="match status" value="1"/>
</dbReference>
<keyword evidence="4" id="KW-1185">Reference proteome</keyword>
<feature type="domain" description="HTH cro/C1-type" evidence="2">
    <location>
        <begin position="14"/>
        <end position="67"/>
    </location>
</feature>
<evidence type="ECO:0000313" key="4">
    <source>
        <dbReference type="Proteomes" id="UP000217343"/>
    </source>
</evidence>
<dbReference type="Gene3D" id="1.10.260.40">
    <property type="entry name" value="lambda repressor-like DNA-binding domains"/>
    <property type="match status" value="1"/>
</dbReference>
<dbReference type="EMBL" id="CP022203">
    <property type="protein sequence ID" value="ATB44658.1"/>
    <property type="molecule type" value="Genomic_DNA"/>
</dbReference>
<evidence type="ECO:0000256" key="1">
    <source>
        <dbReference type="ARBA" id="ARBA00023125"/>
    </source>
</evidence>
<dbReference type="Proteomes" id="UP000217343">
    <property type="component" value="Chromosome"/>
</dbReference>
<keyword evidence="1" id="KW-0238">DNA-binding</keyword>
<dbReference type="GO" id="GO:0003700">
    <property type="term" value="F:DNA-binding transcription factor activity"/>
    <property type="evidence" value="ECO:0007669"/>
    <property type="project" value="TreeGrafter"/>
</dbReference>
<dbReference type="OrthoDB" id="5521251at2"/>
<dbReference type="PROSITE" id="PS50943">
    <property type="entry name" value="HTH_CROC1"/>
    <property type="match status" value="1"/>
</dbReference>
<dbReference type="GO" id="GO:0003677">
    <property type="term" value="F:DNA binding"/>
    <property type="evidence" value="ECO:0007669"/>
    <property type="project" value="UniProtKB-KW"/>
</dbReference>
<dbReference type="CDD" id="cd00093">
    <property type="entry name" value="HTH_XRE"/>
    <property type="match status" value="1"/>
</dbReference>
<dbReference type="GO" id="GO:0005829">
    <property type="term" value="C:cytosol"/>
    <property type="evidence" value="ECO:0007669"/>
    <property type="project" value="TreeGrafter"/>
</dbReference>